<dbReference type="Gene3D" id="3.40.50.1820">
    <property type="entry name" value="alpha/beta hydrolase"/>
    <property type="match status" value="1"/>
</dbReference>
<dbReference type="InterPro" id="IPR002925">
    <property type="entry name" value="Dienelactn_hydro"/>
</dbReference>
<dbReference type="Proteomes" id="UP000056905">
    <property type="component" value="Chromosome"/>
</dbReference>
<keyword evidence="2" id="KW-0378">Hydrolase</keyword>
<dbReference type="PANTHER" id="PTHR46623:SF6">
    <property type="entry name" value="ALPHA_BETA-HYDROLASES SUPERFAMILY PROTEIN"/>
    <property type="match status" value="1"/>
</dbReference>
<dbReference type="OrthoDB" id="9771666at2"/>
<reference evidence="2 3" key="1">
    <citation type="submission" date="2015-10" db="EMBL/GenBank/DDBJ databases">
        <title>Conservation of the essential genome among Caulobacter and Brevundimonas species.</title>
        <authorList>
            <person name="Scott D."/>
            <person name="Ely B."/>
        </authorList>
    </citation>
    <scope>NUCLEOTIDE SEQUENCE [LARGE SCALE GENOMIC DNA]</scope>
    <source>
        <strain evidence="2 3">CB4</strain>
    </source>
</reference>
<feature type="domain" description="Dienelactone hydrolase" evidence="1">
    <location>
        <begin position="17"/>
        <end position="217"/>
    </location>
</feature>
<name>A0A0P0NW16_9CAUL</name>
<organism evidence="2 3">
    <name type="scientific">Caulobacter henricii</name>
    <dbReference type="NCBI Taxonomy" id="69395"/>
    <lineage>
        <taxon>Bacteria</taxon>
        <taxon>Pseudomonadati</taxon>
        <taxon>Pseudomonadota</taxon>
        <taxon>Alphaproteobacteria</taxon>
        <taxon>Caulobacterales</taxon>
        <taxon>Caulobacteraceae</taxon>
        <taxon>Caulobacter</taxon>
    </lineage>
</organism>
<dbReference type="Pfam" id="PF01738">
    <property type="entry name" value="DLH"/>
    <property type="match status" value="1"/>
</dbReference>
<evidence type="ECO:0000313" key="2">
    <source>
        <dbReference type="EMBL" id="ALL12190.1"/>
    </source>
</evidence>
<dbReference type="PANTHER" id="PTHR46623">
    <property type="entry name" value="CARBOXYMETHYLENEBUTENOLIDASE-RELATED"/>
    <property type="match status" value="1"/>
</dbReference>
<proteinExistence type="predicted"/>
<dbReference type="STRING" id="69395.AQ619_01770"/>
<evidence type="ECO:0000259" key="1">
    <source>
        <dbReference type="Pfam" id="PF01738"/>
    </source>
</evidence>
<sequence length="225" mass="23978">MGTAMVPSTREGEPFTAWHAPHQDARRGGLVILHAIWGVTPHIRELSDSLADQGYEVLAPALFDPADAPFPQANTEPAILDQRMAMGRATDWGLTTLPRVQACVDALQGPVFAMGFCFGGTTAWLAASRVEGLSAVSSFYGGDILQYVGETPKVPTALHFGKTDPMIPLADVEAIGAAHPDLPVWLYEAGHAFVAPNGHHADSARLAMLRTLQLFQRGGGSRGEV</sequence>
<evidence type="ECO:0000313" key="3">
    <source>
        <dbReference type="Proteomes" id="UP000056905"/>
    </source>
</evidence>
<dbReference type="InterPro" id="IPR029058">
    <property type="entry name" value="AB_hydrolase_fold"/>
</dbReference>
<dbReference type="GO" id="GO:0016787">
    <property type="term" value="F:hydrolase activity"/>
    <property type="evidence" value="ECO:0007669"/>
    <property type="project" value="UniProtKB-KW"/>
</dbReference>
<keyword evidence="3" id="KW-1185">Reference proteome</keyword>
<accession>A0A0P0NW16</accession>
<dbReference type="KEGG" id="chq:AQ619_01770"/>
<protein>
    <submittedName>
        <fullName evidence="2">Dienelactone hydrolase</fullName>
    </submittedName>
</protein>
<dbReference type="AlphaFoldDB" id="A0A0P0NW16"/>
<gene>
    <name evidence="2" type="ORF">AQ619_01770</name>
</gene>
<dbReference type="SUPFAM" id="SSF53474">
    <property type="entry name" value="alpha/beta-Hydrolases"/>
    <property type="match status" value="1"/>
</dbReference>
<dbReference type="InterPro" id="IPR051049">
    <property type="entry name" value="Dienelactone_hydrolase-like"/>
</dbReference>
<dbReference type="EMBL" id="CP013002">
    <property type="protein sequence ID" value="ALL12190.1"/>
    <property type="molecule type" value="Genomic_DNA"/>
</dbReference>